<reference evidence="2" key="1">
    <citation type="submission" date="2020-08" db="EMBL/GenBank/DDBJ databases">
        <title>Multicomponent nature underlies the extraordinary mechanical properties of spider dragline silk.</title>
        <authorList>
            <person name="Kono N."/>
            <person name="Nakamura H."/>
            <person name="Mori M."/>
            <person name="Yoshida Y."/>
            <person name="Ohtoshi R."/>
            <person name="Malay A.D."/>
            <person name="Moran D.A.P."/>
            <person name="Tomita M."/>
            <person name="Numata K."/>
            <person name="Arakawa K."/>
        </authorList>
    </citation>
    <scope>NUCLEOTIDE SEQUENCE</scope>
</reference>
<keyword evidence="3" id="KW-1185">Reference proteome</keyword>
<evidence type="ECO:0000259" key="1">
    <source>
        <dbReference type="Pfam" id="PF20700"/>
    </source>
</evidence>
<feature type="domain" description="Mutator-like transposase" evidence="1">
    <location>
        <begin position="147"/>
        <end position="269"/>
    </location>
</feature>
<accession>A0A8X6S1L9</accession>
<dbReference type="Pfam" id="PF20700">
    <property type="entry name" value="Mutator"/>
    <property type="match status" value="2"/>
</dbReference>
<dbReference type="PANTHER" id="PTHR47326:SF1">
    <property type="entry name" value="HTH PSQ-TYPE DOMAIN-CONTAINING PROTEIN"/>
    <property type="match status" value="1"/>
</dbReference>
<dbReference type="EMBL" id="BMAU01021233">
    <property type="protein sequence ID" value="GFY02800.1"/>
    <property type="molecule type" value="Genomic_DNA"/>
</dbReference>
<dbReference type="Proteomes" id="UP000887159">
    <property type="component" value="Unassembled WGS sequence"/>
</dbReference>
<protein>
    <recommendedName>
        <fullName evidence="1">Mutator-like transposase domain-containing protein</fullName>
    </recommendedName>
</protein>
<dbReference type="InterPro" id="IPR036397">
    <property type="entry name" value="RNaseH_sf"/>
</dbReference>
<sequence length="662" mass="75473">MTLKCENCDYSFSFCTSEKVNKLHSINLAFVFGMRIIGKGHSAAQKFCSAINIDVPSKRAFGFLEKKIEFAASNVACNTMKEAALEIRSNETDTEFSQCGVSVDGTWQRRGYSSLNGCVSVISIDSGKVVIWCYGTPGCLSYFRTICVEMRKLQYVNFFGDGDSKGYASVKDIYGKNTVAKYECIGHIQKRVGTKLRKLKSKRKDLGGRGKLTDAFIDKLQNYYGIAIRDNVNNLQGMQWAVITVFFHCCSNAKQQMHDQCPVGPDSWCKCQQAVSKDKIYIDKSKGLSPNLINIIKPTYMELYDQNLSAKCLPGKTQNSNECFNGILWKFIPKDVFVSLTILRLGGYMAVTQFNKRFQGLIDILKHFGVTVGVLTLKDFSELDEIRKTDSKRHSLTVAKVARKKNILAKKKKMITNELIEGFGLAIHQNDHQARRRFVEWAQNEIAVVSDFHKRILFSDEAHFWLNGYVNKQNCRIWSEANPQVYVETPLHPEKLTVWCALWAGGIIGPYFFKNVEGHNVTVNGDRYRAIIANFFIPELNNHDVQELWFQHDGATCHTARPTIDLLKDTFGDRLISRFGPVNWPPRSCDLTPLDYFLWGYVKSLLYADKPQTLDHLEDNIRRVIADIRPQMLEKVIENWTSRLDYIRASRGSPMPEIIFKA</sequence>
<comment type="caution">
    <text evidence="2">The sequence shown here is derived from an EMBL/GenBank/DDBJ whole genome shotgun (WGS) entry which is preliminary data.</text>
</comment>
<evidence type="ECO:0000313" key="2">
    <source>
        <dbReference type="EMBL" id="GFY02800.1"/>
    </source>
</evidence>
<dbReference type="Gene3D" id="3.30.420.10">
    <property type="entry name" value="Ribonuclease H-like superfamily/Ribonuclease H"/>
    <property type="match status" value="1"/>
</dbReference>
<evidence type="ECO:0000313" key="3">
    <source>
        <dbReference type="Proteomes" id="UP000887159"/>
    </source>
</evidence>
<dbReference type="InterPro" id="IPR049012">
    <property type="entry name" value="Mutator_transp_dom"/>
</dbReference>
<name>A0A8X6S1L9_TRICX</name>
<proteinExistence type="predicted"/>
<dbReference type="PANTHER" id="PTHR47326">
    <property type="entry name" value="TRANSPOSABLE ELEMENT TC3 TRANSPOSASE-LIKE PROTEIN"/>
    <property type="match status" value="1"/>
</dbReference>
<feature type="domain" description="Mutator-like transposase" evidence="1">
    <location>
        <begin position="2"/>
        <end position="130"/>
    </location>
</feature>
<dbReference type="AlphaFoldDB" id="A0A8X6S1L9"/>
<gene>
    <name evidence="2" type="primary">AVEN_11169_1</name>
    <name evidence="2" type="ORF">TNCV_3506801</name>
</gene>
<dbReference type="GO" id="GO:0003676">
    <property type="term" value="F:nucleic acid binding"/>
    <property type="evidence" value="ECO:0007669"/>
    <property type="project" value="InterPro"/>
</dbReference>
<organism evidence="2 3">
    <name type="scientific">Trichonephila clavipes</name>
    <name type="common">Golden silk orbweaver</name>
    <name type="synonym">Nephila clavipes</name>
    <dbReference type="NCBI Taxonomy" id="2585209"/>
    <lineage>
        <taxon>Eukaryota</taxon>
        <taxon>Metazoa</taxon>
        <taxon>Ecdysozoa</taxon>
        <taxon>Arthropoda</taxon>
        <taxon>Chelicerata</taxon>
        <taxon>Arachnida</taxon>
        <taxon>Araneae</taxon>
        <taxon>Araneomorphae</taxon>
        <taxon>Entelegynae</taxon>
        <taxon>Araneoidea</taxon>
        <taxon>Nephilidae</taxon>
        <taxon>Trichonephila</taxon>
    </lineage>
</organism>